<evidence type="ECO:0000259" key="3">
    <source>
        <dbReference type="SMART" id="SM00199"/>
    </source>
</evidence>
<dbReference type="InterPro" id="IPR036048">
    <property type="entry name" value="Interleukin_8-like_sf"/>
</dbReference>
<feature type="domain" description="Chemokine interleukin-8-like" evidence="3">
    <location>
        <begin position="32"/>
        <end position="89"/>
    </location>
</feature>
<dbReference type="GO" id="GO:0008009">
    <property type="term" value="F:chemokine activity"/>
    <property type="evidence" value="ECO:0007669"/>
    <property type="project" value="InterPro"/>
</dbReference>
<sequence>MKTLHTLSLLILMCLLQQSSAAPVSLHIHLTKDGCCFKLSPPVPVNLVTNATLTAARCKQKALIVTTVKGRRFCVSPDLPWSRTQLARFQSSPLPSE</sequence>
<dbReference type="SMART" id="SM00199">
    <property type="entry name" value="SCY"/>
    <property type="match status" value="1"/>
</dbReference>
<dbReference type="SUPFAM" id="SSF54117">
    <property type="entry name" value="Interleukin 8-like chemokines"/>
    <property type="match status" value="1"/>
</dbReference>
<keyword evidence="1" id="KW-0202">Cytokine</keyword>
<evidence type="ECO:0000313" key="5">
    <source>
        <dbReference type="RefSeq" id="XP_028258175.1"/>
    </source>
</evidence>
<keyword evidence="4" id="KW-1185">Reference proteome</keyword>
<feature type="signal peptide" evidence="2">
    <location>
        <begin position="1"/>
        <end position="21"/>
    </location>
</feature>
<organism evidence="4 5">
    <name type="scientific">Parambassis ranga</name>
    <name type="common">Indian glassy fish</name>
    <dbReference type="NCBI Taxonomy" id="210632"/>
    <lineage>
        <taxon>Eukaryota</taxon>
        <taxon>Metazoa</taxon>
        <taxon>Chordata</taxon>
        <taxon>Craniata</taxon>
        <taxon>Vertebrata</taxon>
        <taxon>Euteleostomi</taxon>
        <taxon>Actinopterygii</taxon>
        <taxon>Neopterygii</taxon>
        <taxon>Teleostei</taxon>
        <taxon>Neoteleostei</taxon>
        <taxon>Acanthomorphata</taxon>
        <taxon>Ovalentaria</taxon>
        <taxon>Ambassidae</taxon>
        <taxon>Parambassis</taxon>
    </lineage>
</organism>
<reference evidence="5" key="1">
    <citation type="submission" date="2025-08" db="UniProtKB">
        <authorList>
            <consortium name="RefSeq"/>
        </authorList>
    </citation>
    <scope>IDENTIFICATION</scope>
</reference>
<proteinExistence type="predicted"/>
<dbReference type="OrthoDB" id="8934837at2759"/>
<dbReference type="GO" id="GO:0006955">
    <property type="term" value="P:immune response"/>
    <property type="evidence" value="ECO:0007669"/>
    <property type="project" value="InterPro"/>
</dbReference>
<evidence type="ECO:0000313" key="4">
    <source>
        <dbReference type="Proteomes" id="UP000515145"/>
    </source>
</evidence>
<feature type="chain" id="PRO_5028160136" evidence="2">
    <location>
        <begin position="22"/>
        <end position="97"/>
    </location>
</feature>
<dbReference type="RefSeq" id="XP_028258175.1">
    <property type="nucleotide sequence ID" value="XM_028402374.1"/>
</dbReference>
<dbReference type="InParanoid" id="A0A6P7HR68"/>
<protein>
    <submittedName>
        <fullName evidence="5">C-C motif chemokine 19-like</fullName>
    </submittedName>
</protein>
<dbReference type="GO" id="GO:0005615">
    <property type="term" value="C:extracellular space"/>
    <property type="evidence" value="ECO:0007669"/>
    <property type="project" value="UniProtKB-KW"/>
</dbReference>
<dbReference type="AlphaFoldDB" id="A0A6P7HR68"/>
<dbReference type="Proteomes" id="UP000515145">
    <property type="component" value="Chromosome 3"/>
</dbReference>
<dbReference type="InterPro" id="IPR039809">
    <property type="entry name" value="Chemokine_b/g/d"/>
</dbReference>
<dbReference type="Gene3D" id="2.40.50.40">
    <property type="match status" value="1"/>
</dbReference>
<dbReference type="Pfam" id="PF00048">
    <property type="entry name" value="IL8"/>
    <property type="match status" value="1"/>
</dbReference>
<evidence type="ECO:0000256" key="1">
    <source>
        <dbReference type="ARBA" id="ARBA00022514"/>
    </source>
</evidence>
<accession>A0A6P7HR68</accession>
<keyword evidence="2" id="KW-0732">Signal</keyword>
<name>A0A6P7HR68_9TELE</name>
<dbReference type="PANTHER" id="PTHR12015">
    <property type="entry name" value="SMALL INDUCIBLE CYTOKINE A"/>
    <property type="match status" value="1"/>
</dbReference>
<gene>
    <name evidence="5" type="primary">LOC114433720</name>
</gene>
<dbReference type="InterPro" id="IPR001811">
    <property type="entry name" value="Chemokine_IL8-like_dom"/>
</dbReference>
<evidence type="ECO:0000256" key="2">
    <source>
        <dbReference type="SAM" id="SignalP"/>
    </source>
</evidence>
<dbReference type="GeneID" id="114433720"/>